<feature type="transmembrane region" description="Helical" evidence="18">
    <location>
        <begin position="779"/>
        <end position="799"/>
    </location>
</feature>
<dbReference type="Gene3D" id="3.40.1110.10">
    <property type="entry name" value="Calcium-transporting ATPase, cytoplasmic domain N"/>
    <property type="match status" value="1"/>
</dbReference>
<evidence type="ECO:0000256" key="6">
    <source>
        <dbReference type="ARBA" id="ARBA00022475"/>
    </source>
</evidence>
<evidence type="ECO:0000256" key="3">
    <source>
        <dbReference type="ARBA" id="ARBA00008746"/>
    </source>
</evidence>
<evidence type="ECO:0000256" key="5">
    <source>
        <dbReference type="ARBA" id="ARBA00013555"/>
    </source>
</evidence>
<evidence type="ECO:0000256" key="13">
    <source>
        <dbReference type="ARBA" id="ARBA00022967"/>
    </source>
</evidence>
<keyword evidence="9 18" id="KW-0812">Transmembrane</keyword>
<feature type="transmembrane region" description="Helical" evidence="18">
    <location>
        <begin position="274"/>
        <end position="296"/>
    </location>
</feature>
<evidence type="ECO:0000256" key="17">
    <source>
        <dbReference type="ARBA" id="ARBA00047295"/>
    </source>
</evidence>
<feature type="transmembrane region" description="Helical" evidence="18">
    <location>
        <begin position="84"/>
        <end position="100"/>
    </location>
</feature>
<dbReference type="InterPro" id="IPR006415">
    <property type="entry name" value="P-type_ATPase_IIIB"/>
</dbReference>
<gene>
    <name evidence="20" type="ORF">A2318_03015</name>
</gene>
<dbReference type="PROSITE" id="PS00154">
    <property type="entry name" value="ATPASE_E1_E2"/>
    <property type="match status" value="1"/>
</dbReference>
<keyword evidence="10" id="KW-0547">Nucleotide-binding</keyword>
<dbReference type="InterPro" id="IPR023214">
    <property type="entry name" value="HAD_sf"/>
</dbReference>
<keyword evidence="7" id="KW-0997">Cell inner membrane</keyword>
<feature type="domain" description="Cation-transporting P-type ATPase N-terminal" evidence="19">
    <location>
        <begin position="7"/>
        <end position="80"/>
    </location>
</feature>
<accession>A0A1F7WAI0</accession>
<feature type="transmembrane region" description="Helical" evidence="18">
    <location>
        <begin position="811"/>
        <end position="829"/>
    </location>
</feature>
<dbReference type="SMART" id="SM00831">
    <property type="entry name" value="Cation_ATPase_N"/>
    <property type="match status" value="1"/>
</dbReference>
<dbReference type="InterPro" id="IPR001757">
    <property type="entry name" value="P_typ_ATPase"/>
</dbReference>
<evidence type="ECO:0000256" key="1">
    <source>
        <dbReference type="ARBA" id="ARBA00003954"/>
    </source>
</evidence>
<evidence type="ECO:0000256" key="7">
    <source>
        <dbReference type="ARBA" id="ARBA00022519"/>
    </source>
</evidence>
<comment type="subcellular location">
    <subcellularLocation>
        <location evidence="2">Cell inner membrane</location>
        <topology evidence="2">Multi-pass membrane protein</topology>
    </subcellularLocation>
</comment>
<keyword evidence="13" id="KW-1278">Translocase</keyword>
<keyword evidence="8" id="KW-0597">Phosphoprotein</keyword>
<dbReference type="Proteomes" id="UP000177331">
    <property type="component" value="Unassembled WGS sequence"/>
</dbReference>
<evidence type="ECO:0000259" key="19">
    <source>
        <dbReference type="SMART" id="SM00831"/>
    </source>
</evidence>
<dbReference type="Gene3D" id="3.40.50.1000">
    <property type="entry name" value="HAD superfamily/HAD-like"/>
    <property type="match status" value="1"/>
</dbReference>
<evidence type="ECO:0000256" key="16">
    <source>
        <dbReference type="ARBA" id="ARBA00029806"/>
    </source>
</evidence>
<dbReference type="EC" id="7.2.2.14" evidence="4"/>
<dbReference type="SUPFAM" id="SSF81665">
    <property type="entry name" value="Calcium ATPase, transmembrane domain M"/>
    <property type="match status" value="1"/>
</dbReference>
<dbReference type="GO" id="GO:0016887">
    <property type="term" value="F:ATP hydrolysis activity"/>
    <property type="evidence" value="ECO:0007669"/>
    <property type="project" value="InterPro"/>
</dbReference>
<comment type="similarity">
    <text evidence="3">Belongs to the cation transport ATPase (P-type) (TC 3.A.3) family. Type IIIB subfamily.</text>
</comment>
<dbReference type="Pfam" id="PF00690">
    <property type="entry name" value="Cation_ATPase_N"/>
    <property type="match status" value="1"/>
</dbReference>
<reference evidence="20 21" key="1">
    <citation type="journal article" date="2016" name="Nat. Commun.">
        <title>Thousands of microbial genomes shed light on interconnected biogeochemical processes in an aquifer system.</title>
        <authorList>
            <person name="Anantharaman K."/>
            <person name="Brown C.T."/>
            <person name="Hug L.A."/>
            <person name="Sharon I."/>
            <person name="Castelle C.J."/>
            <person name="Probst A.J."/>
            <person name="Thomas B.C."/>
            <person name="Singh A."/>
            <person name="Wilkins M.J."/>
            <person name="Karaoz U."/>
            <person name="Brodie E.L."/>
            <person name="Williams K.H."/>
            <person name="Hubbard S.S."/>
            <person name="Banfield J.F."/>
        </authorList>
    </citation>
    <scope>NUCLEOTIDE SEQUENCE [LARGE SCALE GENOMIC DNA]</scope>
</reference>
<protein>
    <recommendedName>
        <fullName evidence="5">Magnesium-transporting ATPase, P-type 1</fullName>
        <ecNumber evidence="4">7.2.2.14</ecNumber>
    </recommendedName>
    <alternativeName>
        <fullName evidence="16">Mg(2+) transport ATPase, P-type 1</fullName>
    </alternativeName>
</protein>
<dbReference type="NCBIfam" id="TIGR01494">
    <property type="entry name" value="ATPase_P-type"/>
    <property type="match status" value="2"/>
</dbReference>
<feature type="transmembrane region" description="Helical" evidence="18">
    <location>
        <begin position="56"/>
        <end position="78"/>
    </location>
</feature>
<proteinExistence type="inferred from homology"/>
<dbReference type="EMBL" id="MGFD01000001">
    <property type="protein sequence ID" value="OGL99815.1"/>
    <property type="molecule type" value="Genomic_DNA"/>
</dbReference>
<evidence type="ECO:0000256" key="18">
    <source>
        <dbReference type="SAM" id="Phobius"/>
    </source>
</evidence>
<dbReference type="Pfam" id="PF13246">
    <property type="entry name" value="Cation_ATPase"/>
    <property type="match status" value="1"/>
</dbReference>
<comment type="catalytic activity">
    <reaction evidence="17">
        <text>Mg(2+)(out) + ATP + H2O = Mg(2+)(in) + ADP + phosphate + H(+)</text>
        <dbReference type="Rhea" id="RHEA:10260"/>
        <dbReference type="ChEBI" id="CHEBI:15377"/>
        <dbReference type="ChEBI" id="CHEBI:15378"/>
        <dbReference type="ChEBI" id="CHEBI:18420"/>
        <dbReference type="ChEBI" id="CHEBI:30616"/>
        <dbReference type="ChEBI" id="CHEBI:43474"/>
        <dbReference type="ChEBI" id="CHEBI:456216"/>
        <dbReference type="EC" id="7.2.2.14"/>
    </reaction>
</comment>
<dbReference type="InterPro" id="IPR006068">
    <property type="entry name" value="ATPase_P-typ_cation-transptr_C"/>
</dbReference>
<feature type="transmembrane region" description="Helical" evidence="18">
    <location>
        <begin position="718"/>
        <end position="741"/>
    </location>
</feature>
<evidence type="ECO:0000313" key="20">
    <source>
        <dbReference type="EMBL" id="OGL99815.1"/>
    </source>
</evidence>
<keyword evidence="14 18" id="KW-1133">Transmembrane helix</keyword>
<dbReference type="Pfam" id="PF00689">
    <property type="entry name" value="Cation_ATPase_C"/>
    <property type="match status" value="1"/>
</dbReference>
<evidence type="ECO:0000256" key="14">
    <source>
        <dbReference type="ARBA" id="ARBA00022989"/>
    </source>
</evidence>
<sequence length="843" mass="93108">MPQFFEKYSSCSSEQLFLDLKSSKDGLTNAEAAHRLLIDGPNTISDQKEIGIIIEFLLHFKSPLILILSAATAISLYFGQVTNSIIVIIMILASVCLDFFEEHSAGNAAKKLKEKVSATATVIRSDEKSGSAGKEVKATEVCVGDILFLSSGDLIPADAIVLEADDLFVNQSALTGESFPKEKYACGVSSEGGSHVLFLGSSVVSGTARAIVFAIGKQTEFGKIAETLLKKQEKSDFELGIDHFGFFISKIILFLVMIIFFVRALMHGDILESFMFAVAIAVGVTPELLPVILSVTMARGSERMAKDGVIVKRLSAMPNFGSMDILCTDKTGTLTEDHIELVNFTDAIGVKNDEVLHFAYLNSFHQTGVKNPLDKAVLAFDHENIVAYQKREEIPFDFVRKLMSVVVESTEGRTLITKGAPEEVLKRCSTYRQGKTTKALSQEVISNALTYYESQSTEGYRVLGVAICSDVEAKERYTKEDETDLTFLGFVSFLDPAKKDVKRVLVELEQYGIEIKIITGDNEFVTKKICSDIGLHIKGIMLGDEIHTMTDDALRVHAEETTIFARFTPDEKNRVITALRSGGHVVGYMGDGINDAPSLKTADVGISVSTAVDVAKESADIILTQKGLESIVRGVIEGRRSFGNTMKYIMMGLSSNFGNMFSVLGAVLYLPFLPMLPIQILFNNFVYDVSQLTISSDNVDAEWVQTPRKWNMKRLKQFMYTFGLMSSVFDIMTFVLLFSVFQVNESVFQTGWFIESLATQALVVHVIRTRKIPFLQSRPSKWLLISTFACVAVGWIIPFTPVGAFLHFSPLPIPILFAIAGLVLLYLVTVEIGKRIFFRVHGF</sequence>
<dbReference type="GO" id="GO:0005886">
    <property type="term" value="C:plasma membrane"/>
    <property type="evidence" value="ECO:0007669"/>
    <property type="project" value="UniProtKB-SubCell"/>
</dbReference>
<evidence type="ECO:0000256" key="2">
    <source>
        <dbReference type="ARBA" id="ARBA00004429"/>
    </source>
</evidence>
<keyword evidence="12" id="KW-0460">Magnesium</keyword>
<dbReference type="InterPro" id="IPR018303">
    <property type="entry name" value="ATPase_P-typ_P_site"/>
</dbReference>
<dbReference type="SFLD" id="SFLDG00002">
    <property type="entry name" value="C1.7:_P-type_atpase_like"/>
    <property type="match status" value="1"/>
</dbReference>
<name>A0A1F7WAI0_9BACT</name>
<evidence type="ECO:0000256" key="11">
    <source>
        <dbReference type="ARBA" id="ARBA00022840"/>
    </source>
</evidence>
<dbReference type="InterPro" id="IPR059000">
    <property type="entry name" value="ATPase_P-type_domA"/>
</dbReference>
<evidence type="ECO:0000313" key="21">
    <source>
        <dbReference type="Proteomes" id="UP000177331"/>
    </source>
</evidence>
<dbReference type="SFLD" id="SFLDF00027">
    <property type="entry name" value="p-type_atpase"/>
    <property type="match status" value="1"/>
</dbReference>
<dbReference type="GO" id="GO:0005524">
    <property type="term" value="F:ATP binding"/>
    <property type="evidence" value="ECO:0007669"/>
    <property type="project" value="UniProtKB-KW"/>
</dbReference>
<comment type="function">
    <text evidence="1">Mediates magnesium influx to the cytosol.</text>
</comment>
<dbReference type="SUPFAM" id="SSF81653">
    <property type="entry name" value="Calcium ATPase, transduction domain A"/>
    <property type="match status" value="1"/>
</dbReference>
<dbReference type="PRINTS" id="PR01836">
    <property type="entry name" value="MGATPASE"/>
</dbReference>
<evidence type="ECO:0000256" key="10">
    <source>
        <dbReference type="ARBA" id="ARBA00022741"/>
    </source>
</evidence>
<dbReference type="Pfam" id="PF00122">
    <property type="entry name" value="E1-E2_ATPase"/>
    <property type="match status" value="1"/>
</dbReference>
<dbReference type="NCBIfam" id="TIGR01524">
    <property type="entry name" value="ATPase-IIIB_Mg"/>
    <property type="match status" value="1"/>
</dbReference>
<dbReference type="GO" id="GO:0015444">
    <property type="term" value="F:P-type magnesium transporter activity"/>
    <property type="evidence" value="ECO:0007669"/>
    <property type="project" value="UniProtKB-EC"/>
</dbReference>
<evidence type="ECO:0000256" key="8">
    <source>
        <dbReference type="ARBA" id="ARBA00022553"/>
    </source>
</evidence>
<dbReference type="STRING" id="1802421.A2318_03015"/>
<dbReference type="InterPro" id="IPR044492">
    <property type="entry name" value="P_typ_ATPase_HD_dom"/>
</dbReference>
<keyword evidence="11" id="KW-0067">ATP-binding</keyword>
<dbReference type="InterPro" id="IPR036412">
    <property type="entry name" value="HAD-like_sf"/>
</dbReference>
<feature type="transmembrane region" description="Helical" evidence="18">
    <location>
        <begin position="239"/>
        <end position="262"/>
    </location>
</feature>
<evidence type="ECO:0000256" key="15">
    <source>
        <dbReference type="ARBA" id="ARBA00023136"/>
    </source>
</evidence>
<keyword evidence="15 18" id="KW-0472">Membrane</keyword>
<dbReference type="AlphaFoldDB" id="A0A1F7WAI0"/>
<comment type="caution">
    <text evidence="20">The sequence shown here is derived from an EMBL/GenBank/DDBJ whole genome shotgun (WGS) entry which is preliminary data.</text>
</comment>
<evidence type="ECO:0000256" key="4">
    <source>
        <dbReference type="ARBA" id="ARBA00012786"/>
    </source>
</evidence>
<dbReference type="InterPro" id="IPR023299">
    <property type="entry name" value="ATPase_P-typ_cyto_dom_N"/>
</dbReference>
<dbReference type="PANTHER" id="PTHR42861">
    <property type="entry name" value="CALCIUM-TRANSPORTING ATPASE"/>
    <property type="match status" value="1"/>
</dbReference>
<keyword evidence="6" id="KW-1003">Cell membrane</keyword>
<evidence type="ECO:0000256" key="12">
    <source>
        <dbReference type="ARBA" id="ARBA00022842"/>
    </source>
</evidence>
<dbReference type="Gene3D" id="1.20.1110.10">
    <property type="entry name" value="Calcium-transporting ATPase, transmembrane domain"/>
    <property type="match status" value="1"/>
</dbReference>
<dbReference type="SFLD" id="SFLDS00003">
    <property type="entry name" value="Haloacid_Dehalogenase"/>
    <property type="match status" value="1"/>
</dbReference>
<dbReference type="InterPro" id="IPR004014">
    <property type="entry name" value="ATPase_P-typ_cation-transptr_N"/>
</dbReference>
<evidence type="ECO:0000256" key="9">
    <source>
        <dbReference type="ARBA" id="ARBA00022692"/>
    </source>
</evidence>
<dbReference type="InterPro" id="IPR008250">
    <property type="entry name" value="ATPase_P-typ_transduc_dom_A_sf"/>
</dbReference>
<dbReference type="Gene3D" id="2.70.150.10">
    <property type="entry name" value="Calcium-transporting ATPase, cytoplasmic transduction domain A"/>
    <property type="match status" value="1"/>
</dbReference>
<dbReference type="SUPFAM" id="SSF56784">
    <property type="entry name" value="HAD-like"/>
    <property type="match status" value="1"/>
</dbReference>
<organism evidence="20 21">
    <name type="scientific">Candidatus Uhrbacteria bacterium RIFOXYB2_FULL_45_11</name>
    <dbReference type="NCBI Taxonomy" id="1802421"/>
    <lineage>
        <taxon>Bacteria</taxon>
        <taxon>Candidatus Uhriibacteriota</taxon>
    </lineage>
</organism>
<dbReference type="InterPro" id="IPR023298">
    <property type="entry name" value="ATPase_P-typ_TM_dom_sf"/>
</dbReference>